<proteinExistence type="predicted"/>
<feature type="compositionally biased region" description="Basic and acidic residues" evidence="1">
    <location>
        <begin position="1"/>
        <end position="36"/>
    </location>
</feature>
<dbReference type="EMBL" id="JBANQN010000008">
    <property type="protein sequence ID" value="KAK6781961.1"/>
    <property type="molecule type" value="Genomic_DNA"/>
</dbReference>
<dbReference type="AlphaFoldDB" id="A0AAN8Y7X2"/>
<keyword evidence="3" id="KW-1185">Reference proteome</keyword>
<dbReference type="Proteomes" id="UP001371456">
    <property type="component" value="Unassembled WGS sequence"/>
</dbReference>
<reference evidence="2 3" key="1">
    <citation type="submission" date="2024-02" db="EMBL/GenBank/DDBJ databases">
        <title>de novo genome assembly of Solanum bulbocastanum strain 11H21.</title>
        <authorList>
            <person name="Hosaka A.J."/>
        </authorList>
    </citation>
    <scope>NUCLEOTIDE SEQUENCE [LARGE SCALE GENOMIC DNA]</scope>
    <source>
        <tissue evidence="2">Young leaves</tissue>
    </source>
</reference>
<name>A0AAN8Y7X2_SOLBU</name>
<feature type="region of interest" description="Disordered" evidence="1">
    <location>
        <begin position="134"/>
        <end position="198"/>
    </location>
</feature>
<comment type="caution">
    <text evidence="2">The sequence shown here is derived from an EMBL/GenBank/DDBJ whole genome shotgun (WGS) entry which is preliminary data.</text>
</comment>
<feature type="region of interest" description="Disordered" evidence="1">
    <location>
        <begin position="1"/>
        <end position="102"/>
    </location>
</feature>
<feature type="compositionally biased region" description="Acidic residues" evidence="1">
    <location>
        <begin position="138"/>
        <end position="148"/>
    </location>
</feature>
<feature type="compositionally biased region" description="Polar residues" evidence="1">
    <location>
        <begin position="169"/>
        <end position="196"/>
    </location>
</feature>
<gene>
    <name evidence="2" type="ORF">RDI58_019757</name>
</gene>
<accession>A0AAN8Y7X2</accession>
<evidence type="ECO:0000313" key="2">
    <source>
        <dbReference type="EMBL" id="KAK6781961.1"/>
    </source>
</evidence>
<organism evidence="2 3">
    <name type="scientific">Solanum bulbocastanum</name>
    <name type="common">Wild potato</name>
    <dbReference type="NCBI Taxonomy" id="147425"/>
    <lineage>
        <taxon>Eukaryota</taxon>
        <taxon>Viridiplantae</taxon>
        <taxon>Streptophyta</taxon>
        <taxon>Embryophyta</taxon>
        <taxon>Tracheophyta</taxon>
        <taxon>Spermatophyta</taxon>
        <taxon>Magnoliopsida</taxon>
        <taxon>eudicotyledons</taxon>
        <taxon>Gunneridae</taxon>
        <taxon>Pentapetalae</taxon>
        <taxon>asterids</taxon>
        <taxon>lamiids</taxon>
        <taxon>Solanales</taxon>
        <taxon>Solanaceae</taxon>
        <taxon>Solanoideae</taxon>
        <taxon>Solaneae</taxon>
        <taxon>Solanum</taxon>
    </lineage>
</organism>
<evidence type="ECO:0000313" key="3">
    <source>
        <dbReference type="Proteomes" id="UP001371456"/>
    </source>
</evidence>
<evidence type="ECO:0000256" key="1">
    <source>
        <dbReference type="SAM" id="MobiDB-lite"/>
    </source>
</evidence>
<sequence length="277" mass="31077">MDKDHFSLTEMKSYAKDSRASHPEDGINRTLNKGDGDDNDEENSDSLDFEEEYLDGVPDEDDSEIDEELRAFKENPTQEKRNQVAKPKERIKKSSKNQEVELGEAGIDKEFEDILKNKAAKYIGKLIGNEEFIGSSDEPIEDSDEELDAVASTSSDKGSIEIDEFGDSNGDSLRETSSTISNLGNNGDETQENKMNLSECEATESITISSDENKKITKVEDKDETYRKQVKKQRHINMCHLISQHILSDAVSKLGNEQLDEINNNKTLAKMNTDNSP</sequence>
<protein>
    <submittedName>
        <fullName evidence="2">Uncharacterized protein</fullName>
    </submittedName>
</protein>
<feature type="compositionally biased region" description="Basic and acidic residues" evidence="1">
    <location>
        <begin position="68"/>
        <end position="88"/>
    </location>
</feature>
<feature type="compositionally biased region" description="Acidic residues" evidence="1">
    <location>
        <begin position="37"/>
        <end position="67"/>
    </location>
</feature>